<protein>
    <submittedName>
        <fullName evidence="1 2">Modified peptide</fullName>
    </submittedName>
</protein>
<name>A0A7X4KJC5_9BURK</name>
<sequence length="85" mass="9169">MHTSNELRSILDKLASDDKFRTQLQADPVATLAKLGITLSADQVPDQISLPSKADIAVEQHELQRELETTAAMIPFLLSGALVAA</sequence>
<dbReference type="Proteomes" id="UP000469734">
    <property type="component" value="Unassembled WGS sequence"/>
</dbReference>
<dbReference type="NCBIfam" id="TIGR04509">
    <property type="entry name" value="mod_pep_NH_fam"/>
    <property type="match status" value="1"/>
</dbReference>
<accession>A0A7X4KJC5</accession>
<dbReference type="EMBL" id="WWCR01000038">
    <property type="protein sequence ID" value="MYM75415.1"/>
    <property type="molecule type" value="Genomic_DNA"/>
</dbReference>
<gene>
    <name evidence="2" type="ORF">GTP55_26525</name>
    <name evidence="1" type="ORF">GTP56_24915</name>
</gene>
<dbReference type="NCBIfam" id="NF038399">
    <property type="entry name" value="NH_RiPP_Os17"/>
    <property type="match status" value="1"/>
</dbReference>
<dbReference type="EMBL" id="WWCS01000027">
    <property type="protein sequence ID" value="MYN42903.1"/>
    <property type="molecule type" value="Genomic_DNA"/>
</dbReference>
<dbReference type="RefSeq" id="WP_161047782.1">
    <property type="nucleotide sequence ID" value="NZ_WWCR01000038.1"/>
</dbReference>
<evidence type="ECO:0000313" key="2">
    <source>
        <dbReference type="EMBL" id="MYN42903.1"/>
    </source>
</evidence>
<keyword evidence="3" id="KW-1185">Reference proteome</keyword>
<organism evidence="1 4">
    <name type="scientific">Duganella margarita</name>
    <dbReference type="NCBI Taxonomy" id="2692170"/>
    <lineage>
        <taxon>Bacteria</taxon>
        <taxon>Pseudomonadati</taxon>
        <taxon>Pseudomonadota</taxon>
        <taxon>Betaproteobacteria</taxon>
        <taxon>Burkholderiales</taxon>
        <taxon>Oxalobacteraceae</taxon>
        <taxon>Telluria group</taxon>
        <taxon>Duganella</taxon>
    </lineage>
</organism>
<dbReference type="AlphaFoldDB" id="A0A7X4KJC5"/>
<dbReference type="InterPro" id="IPR030976">
    <property type="entry name" value="Mod_pep_NH_fam"/>
</dbReference>
<comment type="caution">
    <text evidence="1">The sequence shown here is derived from an EMBL/GenBank/DDBJ whole genome shotgun (WGS) entry which is preliminary data.</text>
</comment>
<proteinExistence type="predicted"/>
<dbReference type="Proteomes" id="UP000466332">
    <property type="component" value="Unassembled WGS sequence"/>
</dbReference>
<reference evidence="3 4" key="1">
    <citation type="submission" date="2019-12" db="EMBL/GenBank/DDBJ databases">
        <title>Novel species isolated from a subtropical stream in China.</title>
        <authorList>
            <person name="Lu H."/>
        </authorList>
    </citation>
    <scope>NUCLEOTIDE SEQUENCE [LARGE SCALE GENOMIC DNA]</scope>
    <source>
        <strain evidence="2 3">FT109W</strain>
        <strain evidence="1 4">FT134W</strain>
    </source>
</reference>
<evidence type="ECO:0000313" key="1">
    <source>
        <dbReference type="EMBL" id="MYM75415.1"/>
    </source>
</evidence>
<evidence type="ECO:0000313" key="4">
    <source>
        <dbReference type="Proteomes" id="UP000469734"/>
    </source>
</evidence>
<evidence type="ECO:0000313" key="3">
    <source>
        <dbReference type="Proteomes" id="UP000466332"/>
    </source>
</evidence>